<keyword evidence="4" id="KW-1185">Reference proteome</keyword>
<name>A0A420DEF1_9FLAO</name>
<protein>
    <recommendedName>
        <fullName evidence="5">Lipoprotein</fullName>
    </recommendedName>
</protein>
<dbReference type="PROSITE" id="PS51257">
    <property type="entry name" value="PROKAR_LIPOPROTEIN"/>
    <property type="match status" value="1"/>
</dbReference>
<evidence type="ECO:0000313" key="2">
    <source>
        <dbReference type="EMBL" id="RKE90172.1"/>
    </source>
</evidence>
<gene>
    <name evidence="2" type="ORF">BXY58_0765</name>
    <name evidence="1" type="ORF">GCM10007332_07280</name>
</gene>
<evidence type="ECO:0000313" key="4">
    <source>
        <dbReference type="Proteomes" id="UP000658202"/>
    </source>
</evidence>
<reference evidence="1" key="4">
    <citation type="submission" date="2024-05" db="EMBL/GenBank/DDBJ databases">
        <authorList>
            <person name="Sun Q."/>
            <person name="Sedlacek I."/>
        </authorList>
    </citation>
    <scope>NUCLEOTIDE SEQUENCE</scope>
    <source>
        <strain evidence="1">CCM 8490</strain>
    </source>
</reference>
<dbReference type="Proteomes" id="UP000658202">
    <property type="component" value="Unassembled WGS sequence"/>
</dbReference>
<comment type="caution">
    <text evidence="2">The sequence shown here is derived from an EMBL/GenBank/DDBJ whole genome shotgun (WGS) entry which is preliminary data.</text>
</comment>
<dbReference type="OrthoDB" id="1259196at2"/>
<evidence type="ECO:0008006" key="5">
    <source>
        <dbReference type="Google" id="ProtNLM"/>
    </source>
</evidence>
<sequence length="115" mass="12997">MKKLILILILISTVSCIGNHRVDVWKTLTIASGDSIIINKVKSPATLSIKNLSDKEVEMVSELKMQKSISANSEFTYRLPKKSNLILKNKNAEMVSIHLHYSSNKPILINHKELR</sequence>
<accession>A0A420DEF1</accession>
<proteinExistence type="predicted"/>
<reference evidence="1" key="1">
    <citation type="journal article" date="2014" name="Int. J. Syst. Evol. Microbiol.">
        <title>Complete genome of a new Firmicutes species belonging to the dominant human colonic microbiota ('Ruminococcus bicirculans') reveals two chromosomes and a selective capacity to utilize plant glucans.</title>
        <authorList>
            <consortium name="NISC Comparative Sequencing Program"/>
            <person name="Wegmann U."/>
            <person name="Louis P."/>
            <person name="Goesmann A."/>
            <person name="Henrissat B."/>
            <person name="Duncan S.H."/>
            <person name="Flint H.J."/>
        </authorList>
    </citation>
    <scope>NUCLEOTIDE SEQUENCE</scope>
    <source>
        <strain evidence="1">CCM 8490</strain>
    </source>
</reference>
<dbReference type="EMBL" id="BMCW01000001">
    <property type="protein sequence ID" value="GGG48276.1"/>
    <property type="molecule type" value="Genomic_DNA"/>
</dbReference>
<organism evidence="2 3">
    <name type="scientific">Epilithonimonas arachidiradicis</name>
    <dbReference type="NCBI Taxonomy" id="1617282"/>
    <lineage>
        <taxon>Bacteria</taxon>
        <taxon>Pseudomonadati</taxon>
        <taxon>Bacteroidota</taxon>
        <taxon>Flavobacteriia</taxon>
        <taxon>Flavobacteriales</taxon>
        <taxon>Weeksellaceae</taxon>
        <taxon>Chryseobacterium group</taxon>
        <taxon>Epilithonimonas</taxon>
    </lineage>
</organism>
<dbReference type="RefSeq" id="WP_120212436.1">
    <property type="nucleotide sequence ID" value="NZ_BMCW01000001.1"/>
</dbReference>
<dbReference type="AlphaFoldDB" id="A0A420DEF1"/>
<reference evidence="2 3" key="2">
    <citation type="submission" date="2018-09" db="EMBL/GenBank/DDBJ databases">
        <title>Genomic Encyclopedia of Archaeal and Bacterial Type Strains, Phase II (KMG-II): from individual species to whole genera.</title>
        <authorList>
            <person name="Goeker M."/>
        </authorList>
    </citation>
    <scope>NUCLEOTIDE SEQUENCE [LARGE SCALE GENOMIC DNA]</scope>
    <source>
        <strain evidence="2 3">DSM 27620</strain>
    </source>
</reference>
<reference evidence="4" key="3">
    <citation type="journal article" date="2019" name="Int. J. Syst. Evol. Microbiol.">
        <title>The Global Catalogue of Microorganisms (GCM) 10K type strain sequencing project: providing services to taxonomists for standard genome sequencing and annotation.</title>
        <authorList>
            <consortium name="The Broad Institute Genomics Platform"/>
            <consortium name="The Broad Institute Genome Sequencing Center for Infectious Disease"/>
            <person name="Wu L."/>
            <person name="Ma J."/>
        </authorList>
    </citation>
    <scope>NUCLEOTIDE SEQUENCE [LARGE SCALE GENOMIC DNA]</scope>
    <source>
        <strain evidence="4">CCM 8490</strain>
    </source>
</reference>
<dbReference type="Proteomes" id="UP000285906">
    <property type="component" value="Unassembled WGS sequence"/>
</dbReference>
<evidence type="ECO:0000313" key="3">
    <source>
        <dbReference type="Proteomes" id="UP000285906"/>
    </source>
</evidence>
<evidence type="ECO:0000313" key="1">
    <source>
        <dbReference type="EMBL" id="GGG48276.1"/>
    </source>
</evidence>
<dbReference type="EMBL" id="RAQH01000001">
    <property type="protein sequence ID" value="RKE90172.1"/>
    <property type="molecule type" value="Genomic_DNA"/>
</dbReference>